<keyword evidence="3" id="KW-0285">Flavoprotein</keyword>
<dbReference type="PANTHER" id="PTHR43884:SF20">
    <property type="entry name" value="ACYL-COA DEHYDROGENASE FADE28"/>
    <property type="match status" value="1"/>
</dbReference>
<gene>
    <name evidence="8" type="ORF">EV385_5612</name>
</gene>
<dbReference type="InterPro" id="IPR046373">
    <property type="entry name" value="Acyl-CoA_Oxase/DH_mid-dom_sf"/>
</dbReference>
<keyword evidence="4" id="KW-0274">FAD</keyword>
<comment type="similarity">
    <text evidence="2">Belongs to the acyl-CoA dehydrogenase family.</text>
</comment>
<evidence type="ECO:0008006" key="10">
    <source>
        <dbReference type="Google" id="ProtNLM"/>
    </source>
</evidence>
<dbReference type="AlphaFoldDB" id="A0A4Q7ZT41"/>
<reference evidence="8 9" key="1">
    <citation type="submission" date="2019-02" db="EMBL/GenBank/DDBJ databases">
        <title>Sequencing the genomes of 1000 actinobacteria strains.</title>
        <authorList>
            <person name="Klenk H.-P."/>
        </authorList>
    </citation>
    <scope>NUCLEOTIDE SEQUENCE [LARGE SCALE GENOMIC DNA]</scope>
    <source>
        <strain evidence="8 9">DSM 45162</strain>
    </source>
</reference>
<comment type="cofactor">
    <cofactor evidence="1">
        <name>FAD</name>
        <dbReference type="ChEBI" id="CHEBI:57692"/>
    </cofactor>
</comment>
<dbReference type="Gene3D" id="2.40.110.10">
    <property type="entry name" value="Butyryl-CoA Dehydrogenase, subunit A, domain 2"/>
    <property type="match status" value="1"/>
</dbReference>
<accession>A0A4Q7ZT41</accession>
<dbReference type="Proteomes" id="UP000292564">
    <property type="component" value="Unassembled WGS sequence"/>
</dbReference>
<dbReference type="InterPro" id="IPR037069">
    <property type="entry name" value="AcylCoA_DH/ox_N_sf"/>
</dbReference>
<protein>
    <recommendedName>
        <fullName evidence="10">Alkylation response protein AidB-like acyl-CoA dehydrogenase</fullName>
    </recommendedName>
</protein>
<comment type="caution">
    <text evidence="8">The sequence shown here is derived from an EMBL/GenBank/DDBJ whole genome shotgun (WGS) entry which is preliminary data.</text>
</comment>
<evidence type="ECO:0000313" key="8">
    <source>
        <dbReference type="EMBL" id="RZU53679.1"/>
    </source>
</evidence>
<dbReference type="SUPFAM" id="SSF56645">
    <property type="entry name" value="Acyl-CoA dehydrogenase NM domain-like"/>
    <property type="match status" value="1"/>
</dbReference>
<evidence type="ECO:0000256" key="3">
    <source>
        <dbReference type="ARBA" id="ARBA00022630"/>
    </source>
</evidence>
<dbReference type="Gene3D" id="1.20.140.10">
    <property type="entry name" value="Butyryl-CoA Dehydrogenase, subunit A, domain 3"/>
    <property type="match status" value="1"/>
</dbReference>
<dbReference type="InterPro" id="IPR009075">
    <property type="entry name" value="AcylCo_DH/oxidase_C"/>
</dbReference>
<dbReference type="GO" id="GO:0003995">
    <property type="term" value="F:acyl-CoA dehydrogenase activity"/>
    <property type="evidence" value="ECO:0007669"/>
    <property type="project" value="TreeGrafter"/>
</dbReference>
<dbReference type="Gene3D" id="1.10.540.10">
    <property type="entry name" value="Acyl-CoA dehydrogenase/oxidase, N-terminal domain"/>
    <property type="match status" value="1"/>
</dbReference>
<keyword evidence="5" id="KW-0560">Oxidoreductase</keyword>
<dbReference type="Pfam" id="PF00441">
    <property type="entry name" value="Acyl-CoA_dh_1"/>
    <property type="match status" value="1"/>
</dbReference>
<sequence>MDFELDEAQRAIVRLAGDVLDDNADAPERAWKALGQAGLLTLAVPARLGGAGLGVLETALVLTEIGRRAAGVPALSTLALGVLPVTRWGGPGQQRDLLDAVRQGRGLTAALGEPGEPFPDRPRTTATAGWTLDGTATGVLDAEQAYRILVPVSVPGGGVAVTVVDPAAPGVSLRRTPTSAGTPEYTVMLDGVVAEPLGDDTDGRCVADLHRFAVAGACALADGLLAGALRLTADHVRTRHQFGRPLAAFQAVAQQIADIYVTARTLRLSALAALWRLGAGRPADDDLWVAAHWLTSEAPPALRTCHHLHGGLGLAADYPLHRYGAQLRDLVRHLGGSEYCLHRLGGCLAHRPD</sequence>
<evidence type="ECO:0000256" key="4">
    <source>
        <dbReference type="ARBA" id="ARBA00022827"/>
    </source>
</evidence>
<evidence type="ECO:0000313" key="9">
    <source>
        <dbReference type="Proteomes" id="UP000292564"/>
    </source>
</evidence>
<dbReference type="SUPFAM" id="SSF47203">
    <property type="entry name" value="Acyl-CoA dehydrogenase C-terminal domain-like"/>
    <property type="match status" value="1"/>
</dbReference>
<dbReference type="InterPro" id="IPR036250">
    <property type="entry name" value="AcylCo_DH-like_C"/>
</dbReference>
<feature type="domain" description="Acyl-CoA dehydrogenase/oxidase N-terminal" evidence="7">
    <location>
        <begin position="20"/>
        <end position="104"/>
    </location>
</feature>
<dbReference type="InterPro" id="IPR009100">
    <property type="entry name" value="AcylCoA_DH/oxidase_NM_dom_sf"/>
</dbReference>
<keyword evidence="9" id="KW-1185">Reference proteome</keyword>
<evidence type="ECO:0000256" key="1">
    <source>
        <dbReference type="ARBA" id="ARBA00001974"/>
    </source>
</evidence>
<dbReference type="GO" id="GO:0050660">
    <property type="term" value="F:flavin adenine dinucleotide binding"/>
    <property type="evidence" value="ECO:0007669"/>
    <property type="project" value="InterPro"/>
</dbReference>
<name>A0A4Q7ZT41_9ACTN</name>
<evidence type="ECO:0000259" key="7">
    <source>
        <dbReference type="Pfam" id="PF02771"/>
    </source>
</evidence>
<proteinExistence type="inferred from homology"/>
<dbReference type="EMBL" id="SHKY01000001">
    <property type="protein sequence ID" value="RZU53679.1"/>
    <property type="molecule type" value="Genomic_DNA"/>
</dbReference>
<feature type="domain" description="Acyl-CoA dehydrogenase/oxidase C-terminal" evidence="6">
    <location>
        <begin position="218"/>
        <end position="326"/>
    </location>
</feature>
<evidence type="ECO:0000259" key="6">
    <source>
        <dbReference type="Pfam" id="PF00441"/>
    </source>
</evidence>
<evidence type="ECO:0000256" key="5">
    <source>
        <dbReference type="ARBA" id="ARBA00023002"/>
    </source>
</evidence>
<dbReference type="InterPro" id="IPR013786">
    <property type="entry name" value="AcylCoA_DH/ox_N"/>
</dbReference>
<organism evidence="8 9">
    <name type="scientific">Krasilnikovia cinnamomea</name>
    <dbReference type="NCBI Taxonomy" id="349313"/>
    <lineage>
        <taxon>Bacteria</taxon>
        <taxon>Bacillati</taxon>
        <taxon>Actinomycetota</taxon>
        <taxon>Actinomycetes</taxon>
        <taxon>Micromonosporales</taxon>
        <taxon>Micromonosporaceae</taxon>
        <taxon>Krasilnikovia</taxon>
    </lineage>
</organism>
<evidence type="ECO:0000256" key="2">
    <source>
        <dbReference type="ARBA" id="ARBA00009347"/>
    </source>
</evidence>
<dbReference type="Pfam" id="PF02771">
    <property type="entry name" value="Acyl-CoA_dh_N"/>
    <property type="match status" value="1"/>
</dbReference>
<dbReference type="PANTHER" id="PTHR43884">
    <property type="entry name" value="ACYL-COA DEHYDROGENASE"/>
    <property type="match status" value="1"/>
</dbReference>